<dbReference type="AlphaFoldDB" id="A0A1I4LB02"/>
<dbReference type="GO" id="GO:0009295">
    <property type="term" value="C:nucleoid"/>
    <property type="evidence" value="ECO:0007669"/>
    <property type="project" value="UniProtKB-SubCell"/>
</dbReference>
<dbReference type="GO" id="GO:0045881">
    <property type="term" value="P:positive regulation of sporulation resulting in formation of a cellular spore"/>
    <property type="evidence" value="ECO:0007669"/>
    <property type="project" value="TreeGrafter"/>
</dbReference>
<dbReference type="OrthoDB" id="9802051at2"/>
<comment type="subcellular location">
    <subcellularLocation>
        <location evidence="1">Cytoplasm</location>
        <location evidence="1">Nucleoid</location>
    </subcellularLocation>
</comment>
<organism evidence="6 7">
    <name type="scientific">Halanaerobium salsuginis</name>
    <dbReference type="NCBI Taxonomy" id="29563"/>
    <lineage>
        <taxon>Bacteria</taxon>
        <taxon>Bacillati</taxon>
        <taxon>Bacillota</taxon>
        <taxon>Clostridia</taxon>
        <taxon>Halanaerobiales</taxon>
        <taxon>Halanaerobiaceae</taxon>
        <taxon>Halanaerobium</taxon>
    </lineage>
</organism>
<dbReference type="PANTHER" id="PTHR33375:SF1">
    <property type="entry name" value="CHROMOSOME-PARTITIONING PROTEIN PARB-RELATED"/>
    <property type="match status" value="1"/>
</dbReference>
<evidence type="ECO:0000256" key="1">
    <source>
        <dbReference type="ARBA" id="ARBA00004453"/>
    </source>
</evidence>
<reference evidence="6 7" key="1">
    <citation type="submission" date="2016-10" db="EMBL/GenBank/DDBJ databases">
        <authorList>
            <person name="de Groot N.N."/>
        </authorList>
    </citation>
    <scope>NUCLEOTIDE SEQUENCE [LARGE SCALE GENOMIC DNA]</scope>
    <source>
        <strain evidence="6 7">ATCC 51327</strain>
    </source>
</reference>
<dbReference type="InterPro" id="IPR057240">
    <property type="entry name" value="ParB_dimer_C"/>
</dbReference>
<dbReference type="FunFam" id="1.10.10.2830:FF:000001">
    <property type="entry name" value="Chromosome partitioning protein ParB"/>
    <property type="match status" value="1"/>
</dbReference>
<dbReference type="GO" id="GO:0007059">
    <property type="term" value="P:chromosome segregation"/>
    <property type="evidence" value="ECO:0007669"/>
    <property type="project" value="UniProtKB-KW"/>
</dbReference>
<protein>
    <submittedName>
        <fullName evidence="6">Chromosome partitioning protein, ParB family</fullName>
    </submittedName>
</protein>
<dbReference type="Pfam" id="PF23552">
    <property type="entry name" value="ParB_C"/>
    <property type="match status" value="1"/>
</dbReference>
<proteinExistence type="inferred from homology"/>
<evidence type="ECO:0000256" key="2">
    <source>
        <dbReference type="ARBA" id="ARBA00006295"/>
    </source>
</evidence>
<sequence length="282" mass="32059">MAKKRLGKGLNALINNEKNEDQNLVEEIFVDQIEANPFQPRLSFEEDALSELAASIKEKGVIQPITLRKVKAERYQIVAGERRWRACKKLEMNKIPAVIRDFNDQEMMEIALIENLQREDLNPIEEAKAYQQMLENFSLTQSELADKVGKSRSNIANMVRLLNLADKVKNHLEKGTITIGHARALLSLSAAEAQIAACENIIIQDLTVRETEKYVDKLKNPLPTTNKNKQAKALSANWQQAAEKLSQNIGMKVSIKQRQKNNLLTIEIDSLEKLEQLIDNFK</sequence>
<comment type="similarity">
    <text evidence="2">Belongs to the ParB family.</text>
</comment>
<evidence type="ECO:0000256" key="3">
    <source>
        <dbReference type="ARBA" id="ARBA00022829"/>
    </source>
</evidence>
<keyword evidence="3" id="KW-0159">Chromosome partition</keyword>
<dbReference type="Proteomes" id="UP000199006">
    <property type="component" value="Unassembled WGS sequence"/>
</dbReference>
<accession>A0A1I4LB02</accession>
<dbReference type="NCBIfam" id="TIGR00180">
    <property type="entry name" value="parB_part"/>
    <property type="match status" value="1"/>
</dbReference>
<feature type="domain" description="ParB-like N-terminal" evidence="5">
    <location>
        <begin position="26"/>
        <end position="116"/>
    </location>
</feature>
<dbReference type="InterPro" id="IPR003115">
    <property type="entry name" value="ParB_N"/>
</dbReference>
<dbReference type="Gene3D" id="1.10.10.2830">
    <property type="match status" value="1"/>
</dbReference>
<dbReference type="InterPro" id="IPR004437">
    <property type="entry name" value="ParB/RepB/Spo0J"/>
</dbReference>
<keyword evidence="7" id="KW-1185">Reference proteome</keyword>
<dbReference type="Gene3D" id="3.90.1530.30">
    <property type="match status" value="1"/>
</dbReference>
<evidence type="ECO:0000256" key="4">
    <source>
        <dbReference type="ARBA" id="ARBA00023125"/>
    </source>
</evidence>
<dbReference type="SUPFAM" id="SSF109709">
    <property type="entry name" value="KorB DNA-binding domain-like"/>
    <property type="match status" value="1"/>
</dbReference>
<dbReference type="FunFam" id="3.90.1530.30:FF:000001">
    <property type="entry name" value="Chromosome partitioning protein ParB"/>
    <property type="match status" value="1"/>
</dbReference>
<dbReference type="InterPro" id="IPR050336">
    <property type="entry name" value="Chromosome_partition/occlusion"/>
</dbReference>
<dbReference type="STRING" id="29563.SAMN02983006_02273"/>
<dbReference type="PANTHER" id="PTHR33375">
    <property type="entry name" value="CHROMOSOME-PARTITIONING PROTEIN PARB-RELATED"/>
    <property type="match status" value="1"/>
</dbReference>
<dbReference type="GO" id="GO:0003677">
    <property type="term" value="F:DNA binding"/>
    <property type="evidence" value="ECO:0007669"/>
    <property type="project" value="UniProtKB-KW"/>
</dbReference>
<gene>
    <name evidence="6" type="ORF">SAMN02983006_02273</name>
</gene>
<dbReference type="Pfam" id="PF17762">
    <property type="entry name" value="HTH_ParB"/>
    <property type="match status" value="1"/>
</dbReference>
<evidence type="ECO:0000313" key="6">
    <source>
        <dbReference type="EMBL" id="SFL88215.1"/>
    </source>
</evidence>
<dbReference type="SUPFAM" id="SSF110849">
    <property type="entry name" value="ParB/Sulfiredoxin"/>
    <property type="match status" value="1"/>
</dbReference>
<dbReference type="Pfam" id="PF02195">
    <property type="entry name" value="ParB_N"/>
    <property type="match status" value="1"/>
</dbReference>
<dbReference type="RefSeq" id="WP_089862306.1">
    <property type="nucleotide sequence ID" value="NZ_FOTI01000039.1"/>
</dbReference>
<dbReference type="InterPro" id="IPR036086">
    <property type="entry name" value="ParB/Sulfiredoxin_sf"/>
</dbReference>
<dbReference type="EMBL" id="FOTI01000039">
    <property type="protein sequence ID" value="SFL88215.1"/>
    <property type="molecule type" value="Genomic_DNA"/>
</dbReference>
<dbReference type="SMART" id="SM00470">
    <property type="entry name" value="ParB"/>
    <property type="match status" value="1"/>
</dbReference>
<dbReference type="CDD" id="cd16393">
    <property type="entry name" value="SPO0J_N"/>
    <property type="match status" value="1"/>
</dbReference>
<evidence type="ECO:0000313" key="7">
    <source>
        <dbReference type="Proteomes" id="UP000199006"/>
    </source>
</evidence>
<dbReference type="GO" id="GO:0005694">
    <property type="term" value="C:chromosome"/>
    <property type="evidence" value="ECO:0007669"/>
    <property type="project" value="TreeGrafter"/>
</dbReference>
<keyword evidence="4" id="KW-0238">DNA-binding</keyword>
<name>A0A1I4LB02_9FIRM</name>
<evidence type="ECO:0000259" key="5">
    <source>
        <dbReference type="SMART" id="SM00470"/>
    </source>
</evidence>
<dbReference type="InterPro" id="IPR041468">
    <property type="entry name" value="HTH_ParB/Spo0J"/>
</dbReference>